<evidence type="ECO:0000313" key="2">
    <source>
        <dbReference type="EMBL" id="SUZ97884.1"/>
    </source>
</evidence>
<feature type="transmembrane region" description="Helical" evidence="1">
    <location>
        <begin position="12"/>
        <end position="33"/>
    </location>
</feature>
<gene>
    <name evidence="2" type="ORF">METZ01_LOCUS50738</name>
</gene>
<accession>A0A381S356</accession>
<dbReference type="EMBL" id="UINC01002550">
    <property type="protein sequence ID" value="SUZ97884.1"/>
    <property type="molecule type" value="Genomic_DNA"/>
</dbReference>
<reference evidence="2" key="1">
    <citation type="submission" date="2018-05" db="EMBL/GenBank/DDBJ databases">
        <authorList>
            <person name="Lanie J.A."/>
            <person name="Ng W.-L."/>
            <person name="Kazmierczak K.M."/>
            <person name="Andrzejewski T.M."/>
            <person name="Davidsen T.M."/>
            <person name="Wayne K.J."/>
            <person name="Tettelin H."/>
            <person name="Glass J.I."/>
            <person name="Rusch D."/>
            <person name="Podicherti R."/>
            <person name="Tsui H.-C.T."/>
            <person name="Winkler M.E."/>
        </authorList>
    </citation>
    <scope>NUCLEOTIDE SEQUENCE</scope>
</reference>
<name>A0A381S356_9ZZZZ</name>
<dbReference type="InterPro" id="IPR045584">
    <property type="entry name" value="Pilin-like"/>
</dbReference>
<proteinExistence type="predicted"/>
<keyword evidence="1" id="KW-0472">Membrane</keyword>
<evidence type="ECO:0008006" key="3">
    <source>
        <dbReference type="Google" id="ProtNLM"/>
    </source>
</evidence>
<evidence type="ECO:0000256" key="1">
    <source>
        <dbReference type="SAM" id="Phobius"/>
    </source>
</evidence>
<dbReference type="Gene3D" id="3.30.700.10">
    <property type="entry name" value="Glycoprotein, Type 4 Pilin"/>
    <property type="match status" value="1"/>
</dbReference>
<dbReference type="AlphaFoldDB" id="A0A381S356"/>
<dbReference type="InterPro" id="IPR012902">
    <property type="entry name" value="N_methyl_site"/>
</dbReference>
<keyword evidence="1" id="KW-0812">Transmembrane</keyword>
<protein>
    <recommendedName>
        <fullName evidence="3">General secretion pathway GspH domain-containing protein</fullName>
    </recommendedName>
</protein>
<dbReference type="SUPFAM" id="SSF54523">
    <property type="entry name" value="Pili subunits"/>
    <property type="match status" value="1"/>
</dbReference>
<keyword evidence="1" id="KW-1133">Transmembrane helix</keyword>
<sequence length="190" mass="21780">MTVYNNKKGYTLIELIIVLTLIGILAPGMSMIFNNILDNYRTMTEIASATKRSEYVLNRITEDINNCNTITRANDKEIEIEISTDPVQTYRYRINDSDAMVELCLADCGDDENYHTVIIGVASTTKFKYLDANLDELENDPEKPWLSSEVGDYDKLNEIIYVELKLDLVFRDSTTSYSTVVYPERKETLD</sequence>
<dbReference type="NCBIfam" id="TIGR02532">
    <property type="entry name" value="IV_pilin_GFxxxE"/>
    <property type="match status" value="1"/>
</dbReference>
<organism evidence="2">
    <name type="scientific">marine metagenome</name>
    <dbReference type="NCBI Taxonomy" id="408172"/>
    <lineage>
        <taxon>unclassified sequences</taxon>
        <taxon>metagenomes</taxon>
        <taxon>ecological metagenomes</taxon>
    </lineage>
</organism>
<dbReference type="Pfam" id="PF07963">
    <property type="entry name" value="N_methyl"/>
    <property type="match status" value="1"/>
</dbReference>